<evidence type="ECO:0000256" key="7">
    <source>
        <dbReference type="ARBA" id="ARBA00022771"/>
    </source>
</evidence>
<evidence type="ECO:0000256" key="8">
    <source>
        <dbReference type="ARBA" id="ARBA00022786"/>
    </source>
</evidence>
<keyword evidence="9" id="KW-0862">Zinc</keyword>
<dbReference type="STRING" id="1842532.A7E78_13405"/>
<dbReference type="Pfam" id="PF12483">
    <property type="entry name" value="GIDE"/>
    <property type="match status" value="1"/>
</dbReference>
<keyword evidence="16" id="KW-1185">Reference proteome</keyword>
<accession>A0A1L3GS31</accession>
<evidence type="ECO:0000313" key="16">
    <source>
        <dbReference type="Proteomes" id="UP000182517"/>
    </source>
</evidence>
<evidence type="ECO:0000256" key="11">
    <source>
        <dbReference type="ARBA" id="ARBA00023136"/>
    </source>
</evidence>
<evidence type="ECO:0000256" key="2">
    <source>
        <dbReference type="ARBA" id="ARBA00004141"/>
    </source>
</evidence>
<dbReference type="InterPro" id="IPR022170">
    <property type="entry name" value="MUL1-like"/>
</dbReference>
<dbReference type="OrthoDB" id="5386209at2"/>
<dbReference type="GO" id="GO:0005509">
    <property type="term" value="F:calcium ion binding"/>
    <property type="evidence" value="ECO:0007669"/>
    <property type="project" value="InterPro"/>
</dbReference>
<gene>
    <name evidence="15" type="ORF">A7E78_13405</name>
</gene>
<dbReference type="AlphaFoldDB" id="A0A1L3GS31"/>
<organism evidence="15 16">
    <name type="scientific">Syntrophotalea acetylenivorans</name>
    <dbReference type="NCBI Taxonomy" id="1842532"/>
    <lineage>
        <taxon>Bacteria</taxon>
        <taxon>Pseudomonadati</taxon>
        <taxon>Thermodesulfobacteriota</taxon>
        <taxon>Desulfuromonadia</taxon>
        <taxon>Desulfuromonadales</taxon>
        <taxon>Syntrophotaleaceae</taxon>
        <taxon>Syntrophotalea</taxon>
    </lineage>
</organism>
<evidence type="ECO:0000256" key="13">
    <source>
        <dbReference type="SAM" id="Phobius"/>
    </source>
</evidence>
<comment type="catalytic activity">
    <reaction evidence="1">
        <text>S-ubiquitinyl-[E2 ubiquitin-conjugating enzyme]-L-cysteine + [acceptor protein]-L-lysine = [E2 ubiquitin-conjugating enzyme]-L-cysteine + N(6)-ubiquitinyl-[acceptor protein]-L-lysine.</text>
        <dbReference type="EC" id="2.3.2.27"/>
    </reaction>
</comment>
<dbReference type="InterPro" id="IPR018247">
    <property type="entry name" value="EF_Hand_1_Ca_BS"/>
</dbReference>
<feature type="domain" description="EF-hand" evidence="14">
    <location>
        <begin position="539"/>
        <end position="574"/>
    </location>
</feature>
<evidence type="ECO:0000256" key="5">
    <source>
        <dbReference type="ARBA" id="ARBA00022692"/>
    </source>
</evidence>
<name>A0A1L3GS31_9BACT</name>
<evidence type="ECO:0000256" key="3">
    <source>
        <dbReference type="ARBA" id="ARBA00012483"/>
    </source>
</evidence>
<feature type="region of interest" description="Disordered" evidence="12">
    <location>
        <begin position="302"/>
        <end position="328"/>
    </location>
</feature>
<keyword evidence="11 13" id="KW-0472">Membrane</keyword>
<evidence type="ECO:0000256" key="9">
    <source>
        <dbReference type="ARBA" id="ARBA00022833"/>
    </source>
</evidence>
<dbReference type="InterPro" id="IPR002048">
    <property type="entry name" value="EF_hand_dom"/>
</dbReference>
<dbReference type="PROSITE" id="PS50222">
    <property type="entry name" value="EF_HAND_2"/>
    <property type="match status" value="1"/>
</dbReference>
<protein>
    <recommendedName>
        <fullName evidence="3">RING-type E3 ubiquitin transferase</fullName>
        <ecNumber evidence="3">2.3.2.27</ecNumber>
    </recommendedName>
</protein>
<dbReference type="EC" id="2.3.2.27" evidence="3"/>
<keyword evidence="4" id="KW-0808">Transferase</keyword>
<dbReference type="GO" id="GO:0016020">
    <property type="term" value="C:membrane"/>
    <property type="evidence" value="ECO:0007669"/>
    <property type="project" value="UniProtKB-SubCell"/>
</dbReference>
<keyword evidence="10 13" id="KW-1133">Transmembrane helix</keyword>
<keyword evidence="6" id="KW-0479">Metal-binding</keyword>
<dbReference type="EMBL" id="CP015519">
    <property type="protein sequence ID" value="APG28742.1"/>
    <property type="molecule type" value="Genomic_DNA"/>
</dbReference>
<comment type="subcellular location">
    <subcellularLocation>
        <location evidence="2">Membrane</location>
        <topology evidence="2">Multi-pass membrane protein</topology>
    </subcellularLocation>
</comment>
<keyword evidence="8" id="KW-0833">Ubl conjugation pathway</keyword>
<keyword evidence="5 13" id="KW-0812">Transmembrane</keyword>
<dbReference type="GO" id="GO:0016567">
    <property type="term" value="P:protein ubiquitination"/>
    <property type="evidence" value="ECO:0007669"/>
    <property type="project" value="InterPro"/>
</dbReference>
<evidence type="ECO:0000313" key="15">
    <source>
        <dbReference type="EMBL" id="APG28742.1"/>
    </source>
</evidence>
<dbReference type="GO" id="GO:0061630">
    <property type="term" value="F:ubiquitin protein ligase activity"/>
    <property type="evidence" value="ECO:0007669"/>
    <property type="project" value="UniProtKB-EC"/>
</dbReference>
<evidence type="ECO:0000256" key="10">
    <source>
        <dbReference type="ARBA" id="ARBA00022989"/>
    </source>
</evidence>
<evidence type="ECO:0000256" key="4">
    <source>
        <dbReference type="ARBA" id="ARBA00022679"/>
    </source>
</evidence>
<feature type="transmembrane region" description="Helical" evidence="13">
    <location>
        <begin position="622"/>
        <end position="643"/>
    </location>
</feature>
<evidence type="ECO:0000256" key="6">
    <source>
        <dbReference type="ARBA" id="ARBA00022723"/>
    </source>
</evidence>
<evidence type="ECO:0000256" key="1">
    <source>
        <dbReference type="ARBA" id="ARBA00000900"/>
    </source>
</evidence>
<keyword evidence="7" id="KW-0863">Zinc-finger</keyword>
<dbReference type="KEGG" id="pef:A7E78_13405"/>
<proteinExistence type="predicted"/>
<dbReference type="RefSeq" id="WP_072284766.1">
    <property type="nucleotide sequence ID" value="NZ_CP015519.1"/>
</dbReference>
<evidence type="ECO:0000259" key="14">
    <source>
        <dbReference type="PROSITE" id="PS50222"/>
    </source>
</evidence>
<sequence>MAETSLPHLLVVDSVATGSNELDSLLTELDGQPGIDLYLARQRLIGRGPNLLAEGSQAELAESANILTRRGWRCWVLPNALPRLVPTRLRSLNIEPDMLTFFTAGDEIVLERGMAVVAVLADLSGSIVGKHLKHLMAQKVYNGIDKAQPISDEDLQQAILRAKPVLDLYLLKDGSVSSAVRVLPGRFDPKGLGESMSLSATINLQRILERVQEYASTCTLALDFGLANLPGCRVEKATDGGPWEQQNLASLSRYGWLVTGLAVAGSIRPIPNSMENPTVVPGLGNVAYVGELLDEIREEMPPLAEPAPPAATAAPLPAPPPRPRKGGLSKPQLLSICGTAAGTAIFLALDNNAFAQAVLHYGIRPGLLPAALSAAFLWGGFHFLRLKRRVENTPTSKTRSLAMGLVEIHGQTRRKYALVSPMSQLPCAYYRLRKYRKDRNNRWKLTSCKESDHVPFYLEDDTGRVIIDPQRATVRPRSRQQGFGGQQSLLMDKPSHIDRDEKWIEETIAEGTRLYILGQAKENTQRRPPLRQRVIESLRELKKDPAALKRYDRNGDGQICEQEWSEARRLVEEQLLHQSLQEKGRSLPQQDRVIITRPQQRSLPFIIAETASEAHLVRSYSLYTLPLFGGAVLTVVWTVVMLVEYLRPT</sequence>
<dbReference type="Proteomes" id="UP000182517">
    <property type="component" value="Chromosome"/>
</dbReference>
<reference evidence="15 16" key="1">
    <citation type="journal article" date="2017" name="Genome Announc.">
        <title>Complete Genome Sequences of Two Acetylene-Fermenting Pelobacter acetylenicus Strains.</title>
        <authorList>
            <person name="Sutton J.M."/>
            <person name="Baesman S.M."/>
            <person name="Fierst J.L."/>
            <person name="Poret-Peterson A.T."/>
            <person name="Oremland R.S."/>
            <person name="Dunlap D.S."/>
            <person name="Akob D.M."/>
        </authorList>
    </citation>
    <scope>NUCLEOTIDE SEQUENCE [LARGE SCALE GENOMIC DNA]</scope>
    <source>
        <strain evidence="15 16">SFB93</strain>
    </source>
</reference>
<dbReference type="GO" id="GO:0008270">
    <property type="term" value="F:zinc ion binding"/>
    <property type="evidence" value="ECO:0007669"/>
    <property type="project" value="UniProtKB-KW"/>
</dbReference>
<dbReference type="PROSITE" id="PS00018">
    <property type="entry name" value="EF_HAND_1"/>
    <property type="match status" value="1"/>
</dbReference>
<evidence type="ECO:0000256" key="12">
    <source>
        <dbReference type="SAM" id="MobiDB-lite"/>
    </source>
</evidence>